<feature type="signal peptide" evidence="1">
    <location>
        <begin position="1"/>
        <end position="24"/>
    </location>
</feature>
<dbReference type="PANTHER" id="PTHR36896:SF2">
    <property type="entry name" value="OS01G0729500 PROTEIN"/>
    <property type="match status" value="1"/>
</dbReference>
<protein>
    <submittedName>
        <fullName evidence="2">Uncharacterized protein</fullName>
    </submittedName>
</protein>
<evidence type="ECO:0000313" key="3">
    <source>
        <dbReference type="Proteomes" id="UP000053144"/>
    </source>
</evidence>
<gene>
    <name evidence="2" type="ORF">LR48_Vigan01g040800</name>
</gene>
<proteinExistence type="predicted"/>
<accession>A0A0L9TJQ6</accession>
<dbReference type="AlphaFoldDB" id="A0A0L9TJQ6"/>
<organism evidence="2 3">
    <name type="scientific">Phaseolus angularis</name>
    <name type="common">Azuki bean</name>
    <name type="synonym">Vigna angularis</name>
    <dbReference type="NCBI Taxonomy" id="3914"/>
    <lineage>
        <taxon>Eukaryota</taxon>
        <taxon>Viridiplantae</taxon>
        <taxon>Streptophyta</taxon>
        <taxon>Embryophyta</taxon>
        <taxon>Tracheophyta</taxon>
        <taxon>Spermatophyta</taxon>
        <taxon>Magnoliopsida</taxon>
        <taxon>eudicotyledons</taxon>
        <taxon>Gunneridae</taxon>
        <taxon>Pentapetalae</taxon>
        <taxon>rosids</taxon>
        <taxon>fabids</taxon>
        <taxon>Fabales</taxon>
        <taxon>Fabaceae</taxon>
        <taxon>Papilionoideae</taxon>
        <taxon>50 kb inversion clade</taxon>
        <taxon>NPAAA clade</taxon>
        <taxon>indigoferoid/millettioid clade</taxon>
        <taxon>Phaseoleae</taxon>
        <taxon>Vigna</taxon>
    </lineage>
</organism>
<dbReference type="Gramene" id="KOM30853">
    <property type="protein sequence ID" value="KOM30853"/>
    <property type="gene ID" value="LR48_Vigan01g040800"/>
</dbReference>
<dbReference type="Proteomes" id="UP000053144">
    <property type="component" value="Chromosome 1"/>
</dbReference>
<dbReference type="PANTHER" id="PTHR36896">
    <property type="entry name" value="OS01G0729500 PROTEIN"/>
    <property type="match status" value="1"/>
</dbReference>
<reference evidence="3" key="1">
    <citation type="journal article" date="2015" name="Proc. Natl. Acad. Sci. U.S.A.">
        <title>Genome sequencing of adzuki bean (Vigna angularis) provides insight into high starch and low fat accumulation and domestication.</title>
        <authorList>
            <person name="Yang K."/>
            <person name="Tian Z."/>
            <person name="Chen C."/>
            <person name="Luo L."/>
            <person name="Zhao B."/>
            <person name="Wang Z."/>
            <person name="Yu L."/>
            <person name="Li Y."/>
            <person name="Sun Y."/>
            <person name="Li W."/>
            <person name="Chen Y."/>
            <person name="Li Y."/>
            <person name="Zhang Y."/>
            <person name="Ai D."/>
            <person name="Zhao J."/>
            <person name="Shang C."/>
            <person name="Ma Y."/>
            <person name="Wu B."/>
            <person name="Wang M."/>
            <person name="Gao L."/>
            <person name="Sun D."/>
            <person name="Zhang P."/>
            <person name="Guo F."/>
            <person name="Wang W."/>
            <person name="Li Y."/>
            <person name="Wang J."/>
            <person name="Varshney R.K."/>
            <person name="Wang J."/>
            <person name="Ling H.Q."/>
            <person name="Wan P."/>
        </authorList>
    </citation>
    <scope>NUCLEOTIDE SEQUENCE</scope>
    <source>
        <strain evidence="3">cv. Jingnong 6</strain>
    </source>
</reference>
<dbReference type="EMBL" id="CM003371">
    <property type="protein sequence ID" value="KOM30853.1"/>
    <property type="molecule type" value="Genomic_DNA"/>
</dbReference>
<name>A0A0L9TJQ6_PHAAN</name>
<evidence type="ECO:0000256" key="1">
    <source>
        <dbReference type="SAM" id="SignalP"/>
    </source>
</evidence>
<evidence type="ECO:0000313" key="2">
    <source>
        <dbReference type="EMBL" id="KOM30853.1"/>
    </source>
</evidence>
<feature type="chain" id="PRO_5005594797" evidence="1">
    <location>
        <begin position="25"/>
        <end position="91"/>
    </location>
</feature>
<keyword evidence="1" id="KW-0732">Signal</keyword>
<sequence>MVLKSKAVFLVLLLLFCHPFCGLGEDWSTRRLSSRHKVIPGCGELVLKSECSENSKCRWCTSEDLDDMCFSKSEALRLPHQVFSCAISEIR</sequence>
<dbReference type="OMA" id="CRWCTSA"/>